<evidence type="ECO:0000256" key="4">
    <source>
        <dbReference type="ARBA" id="ARBA00047960"/>
    </source>
</evidence>
<dbReference type="FunCoup" id="A0A200QWI9">
    <property type="interactions" value="1491"/>
</dbReference>
<gene>
    <name evidence="7" type="ORF">BVC80_8955g13</name>
</gene>
<accession>A0A200QWI9</accession>
<keyword evidence="3 7" id="KW-0808">Transferase</keyword>
<dbReference type="InterPro" id="IPR010987">
    <property type="entry name" value="Glutathione-S-Trfase_C-like"/>
</dbReference>
<dbReference type="AlphaFoldDB" id="A0A200QWI9"/>
<dbReference type="GO" id="GO:0004364">
    <property type="term" value="F:glutathione transferase activity"/>
    <property type="evidence" value="ECO:0007669"/>
    <property type="project" value="UniProtKB-EC"/>
</dbReference>
<dbReference type="Pfam" id="PF02798">
    <property type="entry name" value="GST_N"/>
    <property type="match status" value="1"/>
</dbReference>
<dbReference type="OMA" id="FNSRRVW"/>
<dbReference type="InterPro" id="IPR034347">
    <property type="entry name" value="GST_Phi_C"/>
</dbReference>
<dbReference type="GO" id="GO:0009636">
    <property type="term" value="P:response to toxic substance"/>
    <property type="evidence" value="ECO:0007669"/>
    <property type="project" value="UniProtKB-ARBA"/>
</dbReference>
<evidence type="ECO:0000256" key="1">
    <source>
        <dbReference type="ARBA" id="ARBA00010128"/>
    </source>
</evidence>
<dbReference type="SFLD" id="SFLDS00019">
    <property type="entry name" value="Glutathione_Transferase_(cytos"/>
    <property type="match status" value="1"/>
</dbReference>
<dbReference type="InterPro" id="IPR004045">
    <property type="entry name" value="Glutathione_S-Trfase_N"/>
</dbReference>
<dbReference type="OrthoDB" id="422574at2759"/>
<name>A0A200QWI9_MACCD</name>
<feature type="domain" description="GST C-terminal" evidence="6">
    <location>
        <begin position="90"/>
        <end position="215"/>
    </location>
</feature>
<evidence type="ECO:0000256" key="2">
    <source>
        <dbReference type="ARBA" id="ARBA00012452"/>
    </source>
</evidence>
<dbReference type="InParanoid" id="A0A200QWI9"/>
<comment type="caution">
    <text evidence="7">The sequence shown here is derived from an EMBL/GenBank/DDBJ whole genome shotgun (WGS) entry which is preliminary data.</text>
</comment>
<dbReference type="SFLD" id="SFLDG00358">
    <property type="entry name" value="Main_(cytGST)"/>
    <property type="match status" value="1"/>
</dbReference>
<evidence type="ECO:0000313" key="8">
    <source>
        <dbReference type="Proteomes" id="UP000195402"/>
    </source>
</evidence>
<dbReference type="InterPro" id="IPR036249">
    <property type="entry name" value="Thioredoxin-like_sf"/>
</dbReference>
<evidence type="ECO:0000259" key="6">
    <source>
        <dbReference type="PROSITE" id="PS50405"/>
    </source>
</evidence>
<dbReference type="STRING" id="56857.A0A200QWI9"/>
<dbReference type="InterPro" id="IPR004046">
    <property type="entry name" value="GST_C"/>
</dbReference>
<evidence type="ECO:0000313" key="7">
    <source>
        <dbReference type="EMBL" id="OVA14847.1"/>
    </source>
</evidence>
<protein>
    <recommendedName>
        <fullName evidence="2">glutathione transferase</fullName>
        <ecNumber evidence="2">2.5.1.18</ecNumber>
    </recommendedName>
</protein>
<keyword evidence="8" id="KW-1185">Reference proteome</keyword>
<dbReference type="EC" id="2.5.1.18" evidence="2"/>
<dbReference type="PANTHER" id="PTHR43900">
    <property type="entry name" value="GLUTATHIONE S-TRANSFERASE RHO"/>
    <property type="match status" value="1"/>
</dbReference>
<dbReference type="FunFam" id="3.40.30.10:FF:000016">
    <property type="entry name" value="Glutathione S-transferase F2"/>
    <property type="match status" value="1"/>
</dbReference>
<dbReference type="CDD" id="cd03187">
    <property type="entry name" value="GST_C_Phi"/>
    <property type="match status" value="1"/>
</dbReference>
<reference evidence="7 8" key="1">
    <citation type="journal article" date="2017" name="Mol. Plant">
        <title>The Genome of Medicinal Plant Macleaya cordata Provides New Insights into Benzylisoquinoline Alkaloids Metabolism.</title>
        <authorList>
            <person name="Liu X."/>
            <person name="Liu Y."/>
            <person name="Huang P."/>
            <person name="Ma Y."/>
            <person name="Qing Z."/>
            <person name="Tang Q."/>
            <person name="Cao H."/>
            <person name="Cheng P."/>
            <person name="Zheng Y."/>
            <person name="Yuan Z."/>
            <person name="Zhou Y."/>
            <person name="Liu J."/>
            <person name="Tang Z."/>
            <person name="Zhuo Y."/>
            <person name="Zhang Y."/>
            <person name="Yu L."/>
            <person name="Huang J."/>
            <person name="Yang P."/>
            <person name="Peng Q."/>
            <person name="Zhang J."/>
            <person name="Jiang W."/>
            <person name="Zhang Z."/>
            <person name="Lin K."/>
            <person name="Ro D.K."/>
            <person name="Chen X."/>
            <person name="Xiong X."/>
            <person name="Shang Y."/>
            <person name="Huang S."/>
            <person name="Zeng J."/>
        </authorList>
    </citation>
    <scope>NUCLEOTIDE SEQUENCE [LARGE SCALE GENOMIC DNA]</scope>
    <source>
        <strain evidence="8">cv. BLH2017</strain>
        <tissue evidence="7">Root</tissue>
    </source>
</reference>
<dbReference type="Pfam" id="PF00043">
    <property type="entry name" value="GST_C"/>
    <property type="match status" value="1"/>
</dbReference>
<evidence type="ECO:0000256" key="3">
    <source>
        <dbReference type="ARBA" id="ARBA00022679"/>
    </source>
</evidence>
<organism evidence="7 8">
    <name type="scientific">Macleaya cordata</name>
    <name type="common">Five-seeded plume-poppy</name>
    <name type="synonym">Bocconia cordata</name>
    <dbReference type="NCBI Taxonomy" id="56857"/>
    <lineage>
        <taxon>Eukaryota</taxon>
        <taxon>Viridiplantae</taxon>
        <taxon>Streptophyta</taxon>
        <taxon>Embryophyta</taxon>
        <taxon>Tracheophyta</taxon>
        <taxon>Spermatophyta</taxon>
        <taxon>Magnoliopsida</taxon>
        <taxon>Ranunculales</taxon>
        <taxon>Papaveraceae</taxon>
        <taxon>Papaveroideae</taxon>
        <taxon>Macleaya</taxon>
    </lineage>
</organism>
<dbReference type="FunFam" id="1.20.1050.10:FF:000004">
    <property type="entry name" value="Glutathione S-transferase F2"/>
    <property type="match status" value="1"/>
</dbReference>
<proteinExistence type="inferred from homology"/>
<dbReference type="InterPro" id="IPR040079">
    <property type="entry name" value="Glutathione_S-Trfase"/>
</dbReference>
<dbReference type="EMBL" id="MVGT01000943">
    <property type="protein sequence ID" value="OVA14847.1"/>
    <property type="molecule type" value="Genomic_DNA"/>
</dbReference>
<dbReference type="Proteomes" id="UP000195402">
    <property type="component" value="Unassembled WGS sequence"/>
</dbReference>
<dbReference type="PANTHER" id="PTHR43900:SF47">
    <property type="entry name" value="GLUTATHIONE S-TRANSFERASE F6-RELATED"/>
    <property type="match status" value="1"/>
</dbReference>
<evidence type="ECO:0000259" key="5">
    <source>
        <dbReference type="PROSITE" id="PS50404"/>
    </source>
</evidence>
<dbReference type="InterPro" id="IPR036282">
    <property type="entry name" value="Glutathione-S-Trfase_C_sf"/>
</dbReference>
<dbReference type="Gene3D" id="3.40.30.10">
    <property type="entry name" value="Glutaredoxin"/>
    <property type="match status" value="1"/>
</dbReference>
<dbReference type="PROSITE" id="PS50405">
    <property type="entry name" value="GST_CTER"/>
    <property type="match status" value="1"/>
</dbReference>
<dbReference type="Gene3D" id="1.20.1050.10">
    <property type="match status" value="1"/>
</dbReference>
<dbReference type="GO" id="GO:0043295">
    <property type="term" value="F:glutathione binding"/>
    <property type="evidence" value="ECO:0007669"/>
    <property type="project" value="TreeGrafter"/>
</dbReference>
<dbReference type="SFLD" id="SFLDG01154">
    <property type="entry name" value="Main.5:_Phi-like"/>
    <property type="match status" value="1"/>
</dbReference>
<dbReference type="SUPFAM" id="SSF52833">
    <property type="entry name" value="Thioredoxin-like"/>
    <property type="match status" value="1"/>
</dbReference>
<feature type="domain" description="GST N-terminal" evidence="5">
    <location>
        <begin position="2"/>
        <end position="83"/>
    </location>
</feature>
<dbReference type="CDD" id="cd03053">
    <property type="entry name" value="GST_N_Phi"/>
    <property type="match status" value="1"/>
</dbReference>
<dbReference type="GO" id="GO:0006749">
    <property type="term" value="P:glutathione metabolic process"/>
    <property type="evidence" value="ECO:0007669"/>
    <property type="project" value="TreeGrafter"/>
</dbReference>
<dbReference type="GO" id="GO:0005737">
    <property type="term" value="C:cytoplasm"/>
    <property type="evidence" value="ECO:0007669"/>
    <property type="project" value="TreeGrafter"/>
</dbReference>
<comment type="catalytic activity">
    <reaction evidence="4">
        <text>RX + glutathione = an S-substituted glutathione + a halide anion + H(+)</text>
        <dbReference type="Rhea" id="RHEA:16437"/>
        <dbReference type="ChEBI" id="CHEBI:15378"/>
        <dbReference type="ChEBI" id="CHEBI:16042"/>
        <dbReference type="ChEBI" id="CHEBI:17792"/>
        <dbReference type="ChEBI" id="CHEBI:57925"/>
        <dbReference type="ChEBI" id="CHEBI:90779"/>
        <dbReference type="EC" id="2.5.1.18"/>
    </reaction>
</comment>
<sequence length="215" mass="24181">MGVLKVYGQVLSTAAQRVIACINEKGLEYELVVVNMREGDHKKEPFLSLNPFGQVPAFDDGDLKLFESRAITKYLAHEYASSGTQLIYADGKKMAGMSVWMEVEAHHFEPASSALAWELVFKPLFGMVTDGAVVEENEAKLTQVLDVYEKRLSQSKYLGGDEFTLADLHHLPNLQCLMGADTKKLFECRPRVSAWSKDILSRPSWLKVVEMQKNH</sequence>
<dbReference type="PROSITE" id="PS50404">
    <property type="entry name" value="GST_NTER"/>
    <property type="match status" value="1"/>
</dbReference>
<comment type="similarity">
    <text evidence="1">Belongs to the GST superfamily. Phi family.</text>
</comment>
<dbReference type="SUPFAM" id="SSF47616">
    <property type="entry name" value="GST C-terminal domain-like"/>
    <property type="match status" value="1"/>
</dbReference>